<feature type="region of interest" description="Disordered" evidence="1">
    <location>
        <begin position="212"/>
        <end position="242"/>
    </location>
</feature>
<reference evidence="3" key="1">
    <citation type="submission" date="2011-04" db="EMBL/GenBank/DDBJ databases">
        <title>Evolution of plant cell wall degrading machinery underlies the functional diversity of forest fungi.</title>
        <authorList>
            <consortium name="US DOE Joint Genome Institute (JGI-PGF)"/>
            <person name="Eastwood D.C."/>
            <person name="Floudas D."/>
            <person name="Binder M."/>
            <person name="Majcherczyk A."/>
            <person name="Schneider P."/>
            <person name="Aerts A."/>
            <person name="Asiegbu F.O."/>
            <person name="Baker S.E."/>
            <person name="Barry K."/>
            <person name="Bendiksby M."/>
            <person name="Blumentritt M."/>
            <person name="Coutinho P.M."/>
            <person name="Cullen D."/>
            <person name="Cullen D."/>
            <person name="Gathman A."/>
            <person name="Goodell B."/>
            <person name="Henrissat B."/>
            <person name="Ihrmark K."/>
            <person name="Kauserud H."/>
            <person name="Kohler A."/>
            <person name="LaButti K."/>
            <person name="Lapidus A."/>
            <person name="Lavin J.L."/>
            <person name="Lee Y.-H."/>
            <person name="Lindquist E."/>
            <person name="Lilly W."/>
            <person name="Lucas S."/>
            <person name="Morin E."/>
            <person name="Murat C."/>
            <person name="Oguiza J.A."/>
            <person name="Park J."/>
            <person name="Pisabarro A.G."/>
            <person name="Riley R."/>
            <person name="Rosling A."/>
            <person name="Salamov A."/>
            <person name="Schmidt O."/>
            <person name="Schmutz J."/>
            <person name="Skrede I."/>
            <person name="Stenlid J."/>
            <person name="Wiebenga A."/>
            <person name="Xie X."/>
            <person name="Kues U."/>
            <person name="Hibbett D.S."/>
            <person name="Hoffmeister D."/>
            <person name="Hogberg N."/>
            <person name="Martin F."/>
            <person name="Grigoriev I.V."/>
            <person name="Watkinson S.C."/>
        </authorList>
    </citation>
    <scope>NUCLEOTIDE SEQUENCE</scope>
    <source>
        <strain evidence="3">S7.9</strain>
    </source>
</reference>
<dbReference type="OrthoDB" id="3358963at2759"/>
<name>F8NU36_SERL9</name>
<dbReference type="InterPro" id="IPR001357">
    <property type="entry name" value="BRCT_dom"/>
</dbReference>
<feature type="compositionally biased region" description="Polar residues" evidence="1">
    <location>
        <begin position="221"/>
        <end position="237"/>
    </location>
</feature>
<evidence type="ECO:0000256" key="1">
    <source>
        <dbReference type="SAM" id="MobiDB-lite"/>
    </source>
</evidence>
<dbReference type="CDD" id="cd00027">
    <property type="entry name" value="BRCT"/>
    <property type="match status" value="1"/>
</dbReference>
<dbReference type="Proteomes" id="UP000008064">
    <property type="component" value="Unassembled WGS sequence"/>
</dbReference>
<dbReference type="GeneID" id="18819071"/>
<accession>F8NU36</accession>
<dbReference type="InterPro" id="IPR036420">
    <property type="entry name" value="BRCT_dom_sf"/>
</dbReference>
<feature type="compositionally biased region" description="Pro residues" evidence="1">
    <location>
        <begin position="167"/>
        <end position="187"/>
    </location>
</feature>
<gene>
    <name evidence="3" type="ORF">SERLADRAFT_466451</name>
</gene>
<feature type="domain" description="BRCT" evidence="2">
    <location>
        <begin position="59"/>
        <end position="123"/>
    </location>
</feature>
<proteinExistence type="predicted"/>
<dbReference type="AlphaFoldDB" id="F8NU36"/>
<protein>
    <recommendedName>
        <fullName evidence="2">BRCT domain-containing protein</fullName>
    </recommendedName>
</protein>
<organism>
    <name type="scientific">Serpula lacrymans var. lacrymans (strain S7.9)</name>
    <name type="common">Dry rot fungus</name>
    <dbReference type="NCBI Taxonomy" id="578457"/>
    <lineage>
        <taxon>Eukaryota</taxon>
        <taxon>Fungi</taxon>
        <taxon>Dikarya</taxon>
        <taxon>Basidiomycota</taxon>
        <taxon>Agaricomycotina</taxon>
        <taxon>Agaricomycetes</taxon>
        <taxon>Agaricomycetidae</taxon>
        <taxon>Boletales</taxon>
        <taxon>Coniophorineae</taxon>
        <taxon>Serpulaceae</taxon>
        <taxon>Serpula</taxon>
    </lineage>
</organism>
<evidence type="ECO:0000313" key="3">
    <source>
        <dbReference type="EMBL" id="EGO25802.1"/>
    </source>
</evidence>
<feature type="region of interest" description="Disordered" evidence="1">
    <location>
        <begin position="141"/>
        <end position="191"/>
    </location>
</feature>
<dbReference type="SUPFAM" id="SSF52113">
    <property type="entry name" value="BRCT domain"/>
    <property type="match status" value="1"/>
</dbReference>
<sequence length="452" mass="49693">MAPVRSSVRRNQHDQNAVPARTAIPETTMAPDMPINNVLFLEPMMGTPLQIYIEKDVEDRDILVELISKHGGAVSPGYSGVPYILVDPYKESGQNLYRQYAGKKGKIVLSARWVHECISAGTLQTFHTNWANCKVTGAEKVIPVPSIPGPTPTVPSQDERSQAAQPQPQPMQPQPLPPNMPPMPSPSIDPLVHTQHAFGYQVYAHHLNAAPRALHPPTAGPPQSWQAPNGIAPQQTHMAPPPPPPSMMARPPYRDEAWESFNQPNIVGGPGAPGFDYRYRDDQTGWVGDANDYAYDPASYEQAYEQAPPYMPDPGPSTASPSTVPVDATDKPRGRKRTRNQTSPAAAPSTLVLNRRNPPARSPTPPTRVIKSTYGGNLFTSDDVLYLKKYIDYCQEQGLVLSLREICERIAVKVCFQLSPLIWAQIIMSIAYRLLITHFTHGVATVTNIKSA</sequence>
<dbReference type="PROSITE" id="PS50172">
    <property type="entry name" value="BRCT"/>
    <property type="match status" value="1"/>
</dbReference>
<dbReference type="RefSeq" id="XP_007317924.1">
    <property type="nucleotide sequence ID" value="XM_007317862.1"/>
</dbReference>
<dbReference type="Pfam" id="PF16589">
    <property type="entry name" value="BRCT_2"/>
    <property type="match status" value="1"/>
</dbReference>
<feature type="region of interest" description="Disordered" evidence="1">
    <location>
        <begin position="1"/>
        <end position="21"/>
    </location>
</feature>
<dbReference type="EMBL" id="GL945433">
    <property type="protein sequence ID" value="EGO25802.1"/>
    <property type="molecule type" value="Genomic_DNA"/>
</dbReference>
<dbReference type="KEGG" id="sla:SERLADRAFT_466451"/>
<feature type="region of interest" description="Disordered" evidence="1">
    <location>
        <begin position="305"/>
        <end position="367"/>
    </location>
</feature>
<evidence type="ECO:0000259" key="2">
    <source>
        <dbReference type="PROSITE" id="PS50172"/>
    </source>
</evidence>
<dbReference type="HOGENOM" id="CLU_605758_0_0_1"/>
<dbReference type="Gene3D" id="3.40.50.10190">
    <property type="entry name" value="BRCT domain"/>
    <property type="match status" value="1"/>
</dbReference>